<dbReference type="OrthoDB" id="725917at2"/>
<dbReference type="InterPro" id="IPR041662">
    <property type="entry name" value="SusD-like_2"/>
</dbReference>
<keyword evidence="3" id="KW-1185">Reference proteome</keyword>
<dbReference type="PROSITE" id="PS51257">
    <property type="entry name" value="PROKAR_LIPOPROTEIN"/>
    <property type="match status" value="1"/>
</dbReference>
<name>A0A1M6IJS6_9FLAO</name>
<dbReference type="Proteomes" id="UP000184172">
    <property type="component" value="Unassembled WGS sequence"/>
</dbReference>
<sequence length="481" mass="52787">MKKIFLILTAAVMAVSCSDNLEDLNQNIKDPTAVSGESLFAAAQKQLADQIVTPNVNLNNLRLFTQQLQETTYTDESNYDQITRAIPDNHWRELYRDVLKDLNESARVLNETENPLTDALKPNKLAIVEVLTVYAFSNLVETYGNVPYSEALDIDNLTPAYDDGKAVYVDLIARLDAAISSMNTGVGSFSGTEDMMYSGDVAKWKKFANSLKLRMGIMLSDVDPSVAKTTVESAVTSGVFTSNADNGSYMYSTSAPNNNPMNDNLVLSGRNDYVAAKTIIDIMNDLEDPRRAAYFTQIDGEYIGGEVGSISAYANHSHVADRLVEPNEPGVLLSYTEVRFLLAEAAERGFAVGGDAATHYNAAITASFDYWGVTGVSDYLAKPDVDYATAVADSSWKQVIGTQAYLGLYNRTFASYLSVRRLDYPILTKPTGNVSGFPVRYLYPVGEQTLNEDNYDAASGAIGGDAAETQLFWDKFYTFDF</sequence>
<keyword evidence="1" id="KW-0732">Signal</keyword>
<dbReference type="EMBL" id="FQYV01000014">
    <property type="protein sequence ID" value="SHJ34655.1"/>
    <property type="molecule type" value="Genomic_DNA"/>
</dbReference>
<proteinExistence type="predicted"/>
<dbReference type="Pfam" id="PF12771">
    <property type="entry name" value="SusD-like_2"/>
    <property type="match status" value="1"/>
</dbReference>
<evidence type="ECO:0000256" key="1">
    <source>
        <dbReference type="SAM" id="SignalP"/>
    </source>
</evidence>
<dbReference type="SUPFAM" id="SSF48452">
    <property type="entry name" value="TPR-like"/>
    <property type="match status" value="1"/>
</dbReference>
<dbReference type="RefSeq" id="WP_073218673.1">
    <property type="nucleotide sequence ID" value="NZ_FNNS01000007.1"/>
</dbReference>
<evidence type="ECO:0000313" key="3">
    <source>
        <dbReference type="Proteomes" id="UP000184172"/>
    </source>
</evidence>
<reference evidence="3" key="1">
    <citation type="submission" date="2016-11" db="EMBL/GenBank/DDBJ databases">
        <authorList>
            <person name="Varghese N."/>
            <person name="Submissions S."/>
        </authorList>
    </citation>
    <scope>NUCLEOTIDE SEQUENCE [LARGE SCALE GENOMIC DNA]</scope>
    <source>
        <strain evidence="3">DSM 26349</strain>
    </source>
</reference>
<organism evidence="2 3">
    <name type="scientific">Aequorivita viscosa</name>
    <dbReference type="NCBI Taxonomy" id="797419"/>
    <lineage>
        <taxon>Bacteria</taxon>
        <taxon>Pseudomonadati</taxon>
        <taxon>Bacteroidota</taxon>
        <taxon>Flavobacteriia</taxon>
        <taxon>Flavobacteriales</taxon>
        <taxon>Flavobacteriaceae</taxon>
        <taxon>Aequorivita</taxon>
    </lineage>
</organism>
<dbReference type="Gene3D" id="1.25.40.390">
    <property type="match status" value="1"/>
</dbReference>
<protein>
    <submittedName>
        <fullName evidence="2">Starch-binding associating with outer membrane</fullName>
    </submittedName>
</protein>
<feature type="chain" id="PRO_5009918454" evidence="1">
    <location>
        <begin position="22"/>
        <end position="481"/>
    </location>
</feature>
<evidence type="ECO:0000313" key="2">
    <source>
        <dbReference type="EMBL" id="SHJ34655.1"/>
    </source>
</evidence>
<accession>A0A1M6IJS6</accession>
<dbReference type="STRING" id="797419.SAMN05216556_10770"/>
<gene>
    <name evidence="2" type="ORF">SAMN04487908_11468</name>
</gene>
<dbReference type="AlphaFoldDB" id="A0A1M6IJS6"/>
<dbReference type="InterPro" id="IPR011990">
    <property type="entry name" value="TPR-like_helical_dom_sf"/>
</dbReference>
<feature type="signal peptide" evidence="1">
    <location>
        <begin position="1"/>
        <end position="21"/>
    </location>
</feature>